<feature type="domain" description="Virion DNA-directed RNA polymerase" evidence="4">
    <location>
        <begin position="1268"/>
        <end position="1377"/>
    </location>
</feature>
<dbReference type="Pfam" id="PF21894">
    <property type="entry name" value="N4_RNAP_helical"/>
    <property type="match status" value="1"/>
</dbReference>
<name>A0A514CTV4_9CAUD</name>
<gene>
    <name evidence="6" type="ORF">Axy10_057</name>
</gene>
<evidence type="ECO:0000313" key="6">
    <source>
        <dbReference type="EMBL" id="QDH83913.1"/>
    </source>
</evidence>
<dbReference type="InterPro" id="IPR049433">
    <property type="entry name" value="vRNAP_plug"/>
</dbReference>
<dbReference type="Gene3D" id="6.10.250.1860">
    <property type="match status" value="1"/>
</dbReference>
<protein>
    <submittedName>
        <fullName evidence="6">Putative virion-associated RNA polymerase</fullName>
    </submittedName>
</protein>
<organism evidence="6 7">
    <name type="scientific">Achromobacter phage vB_AxyP_19-32_Axy10</name>
    <dbReference type="NCBI Taxonomy" id="2591041"/>
    <lineage>
        <taxon>Viruses</taxon>
        <taxon>Duplodnaviria</taxon>
        <taxon>Heunggongvirae</taxon>
        <taxon>Uroviricota</taxon>
        <taxon>Caudoviricetes</taxon>
        <taxon>Schitoviridae</taxon>
        <taxon>Rothmandenesvirinae</taxon>
        <taxon>Pourcelvirus</taxon>
        <taxon>Pourcelvirus Axy10</taxon>
    </lineage>
</organism>
<feature type="region of interest" description="Disordered" evidence="1">
    <location>
        <begin position="900"/>
        <end position="953"/>
    </location>
</feature>
<feature type="domain" description="Bacteriophage N4 RNA polymerase helical" evidence="5">
    <location>
        <begin position="1553"/>
        <end position="1767"/>
    </location>
</feature>
<dbReference type="InterPro" id="IPR053805">
    <property type="entry name" value="N4_RNAP_helical"/>
</dbReference>
<reference evidence="6 7" key="1">
    <citation type="submission" date="2019-05" db="EMBL/GenBank/DDBJ databases">
        <title>Complete genome sequence of sixteen phages from Abidjan, cote d'Ivoire, isolated on a single strain of Achromobacter xylosoxidans.</title>
        <authorList>
            <person name="Essoh C."/>
            <person name="Vernadet J.-P."/>
            <person name="Vergnaud G."/>
            <person name="Pourcel C."/>
        </authorList>
    </citation>
    <scope>NUCLEOTIDE SEQUENCE [LARGE SCALE GENOMIC DNA]</scope>
</reference>
<feature type="domain" description="Virion DNA-directed RNA polymerase" evidence="3">
    <location>
        <begin position="1853"/>
        <end position="1998"/>
    </location>
</feature>
<evidence type="ECO:0000259" key="2">
    <source>
        <dbReference type="Pfam" id="PF21624"/>
    </source>
</evidence>
<dbReference type="InterPro" id="IPR049432">
    <property type="entry name" value="vRNAP_dom"/>
</dbReference>
<dbReference type="Gene3D" id="6.10.140.1360">
    <property type="match status" value="1"/>
</dbReference>
<feature type="domain" description="Virion DNA-directed RNA polymerase plug insertion" evidence="2">
    <location>
        <begin position="1393"/>
        <end position="1475"/>
    </location>
</feature>
<dbReference type="EMBL" id="MK962629">
    <property type="protein sequence ID" value="QDH83913.1"/>
    <property type="molecule type" value="Genomic_DNA"/>
</dbReference>
<evidence type="ECO:0000313" key="7">
    <source>
        <dbReference type="Proteomes" id="UP000320802"/>
    </source>
</evidence>
<sequence length="3437" mass="371753">MSTFDRLAGYANSIGAAKRDAVAAATEQKKAEVGGLEYQGLAGQQAGTGMDSASPQEQALRTQDANTYAQNYGFDALVRRADAAGQLVRDQSGQRTFSQGAGDVVTDVGLGLANAVGGIGALGTGLFNEEAGANLASQIGDLNEWAQGTQSGDLQARRRVNQARTAEATRDNAAQYEKDIAAGDSKLVAGLARIGRDAFDSVAQAVQDPATLGSGVSQGVGSLLAAGPLIKGFAKVGQAVIPNSVKAGVGAAAAIDTAAGSMSAARILNAAAGAAPAAAAVGTMEAGGAYQQVTAEVMKKDFAELAKTSPLYQDLIKQGVSPEDARVRVANATGKMAAAIQAPVGAATGPLVARLESNPFTVGNMGQFVGNLLRETVEEGIQSGSGQLAQNLAERRYVDTNTDILEGVGEQAGVGALYGFGTAGAVQVPGASVKAAGAAVAPAAAVMKGTLNTVKAAANTALSPIMARGEAVMKQNEQASPVADRTVQAAAAEAVQTADQAAATMKEAVESVKATPEEKTEANQYIDDLVNAAKFNPAELDQPSMPQEVKDAVSTATTRAEAFEKLSDLINKSDEGSDAHMAASLTLHDMVGTMEGFFERMPSAIEKLPADHPAQEALAQFSNLAANLGNTPKVLRALRAVQGMLSEAQVKPVTEANIATPAGEQNIKLAVAQAEAAPEKANPEVIGQILKHASEGKIALNNSQLAALKSASALLQGARQFDLEAERLGLRPQDIVGKQIKTDETRAEGQYSALQHAKGIRSAYNAGNLDLAAARLDDFLKFAQHMQNKVGALNEHLISGNGDPNRSVKYQSLTAGRDWVESRKGLGVNPYDTKSVKFAQQVGLEAKTVGEIANALATAYPELKVDHVELVPLDQRLDAPASEVVKSFRQRDLDVAREAKKAAPAEEVVKEEPPVVTEEPAATVPPKAEPVVEAKQEDVTPETPAAPVQEPTVEKTGTAAVYPNLIEKNQFTNSFTLPTEARTRVIGSEAPLEDIAKVLTSNARMAAHLGAEANSKLDGDVISSYKDVMEVGRLVAQNMRDSLAKFVANDKIMSKLDREPNRWVMGKSLNITEQVGDTLQYNESLLQTAVLAGLQWRLTAVSRGSVKDMKDVASILGIDESLVPDSLLTDFQNGMTAVEAVNALAQKVESYWGLQRNPDAPIGYTKGIPAAVASELLAAFVKRGDVEVQNIAIDDMGNILADGEPGKVREVNLYRIRPLEDDDAVRQYPTAIEEAVLVNPEEKLFIGEDRPPVARTQLRNPGVENTPDQVRAIRNEQNTPFYVHNPTVRLYEALGREGILELFANGKMDEEVLNINDARSMDGQNRSIAAAFDQLSELTSQVDDQPIFYGYNMTRVGRMQMLGKYNPQSSKLMREAVLPTQSTLDLSNENTADFSAFALGLAQALGVKVETKPRADAVNEVMGMLKGPMAEAVEMIRAFQNESELPPNAVDVIRKALGGKPSFVGLMALQEYARYLHAENRSEFNTPLYVEADGKTNGPINAMALMTGGRFTSQWVTNMAKGGMFLGEPGKTLNDHYSKVDGRDLYQTTTDALAANVKVLRESLRGDPALSNQMTQLQTLMDLFLPDLSVNDAGELELKRGIAKNPLTITVYGSGAAGIAGKVVSTMVGEIYKRMSQVLQSRAADPNISAAEAMFGPQSESPAHAEEMLGKFLDAMEALTSDAVTLRKGNLVLESTGSGHARKMDPKTYTLKAAQMKALQANMLHLFVTPLRDAINSTIGEPLMEATREIQKATQVQSLFLQDAYKRGLDQAMEAKKAADPSWKESDFLSQKEMDAVMKSLAPLAPMIETGAQTFFVAGSETAEFSGNRHIARSLDESVRVPATFYGPSDAGVAGIPFLTIGMGDGMMMQELAAMKNGPTGTLKIFDGMNMKLSTITEDSVKANEAVYKSWQGNPAQAVSDSFQKFMKNADFSNMSDDLQAALRRSLLEPKYWNEKVKPEVLEAAALALGNRLANTALEVKARHNVMNRVQVTVDQMGAVGASYTNKGTVDFKGLTTDEKVAVLNQMFNEELAKLKAPAESTVEKEKLNPAFEAVGRVHAKSGARVLSVTAIKNLGKISRMSPEQAAVLNEIQKSLAAKEYKVVFGTPEQVNLYAELTGKQMMEPADLAEAKKGNIDGWTTFDDKTIYLTQPRTETLIHELVHAATFESVYAHYTGQDLGLQGRAVSEAVGRLEKLMDQFVAFDVSKESPEFQDAYTDAKMAIQDHLNNGFSDASLNKAAALNEFMAWGLTNRELSSKMKATPSLVQLIKDVIAGIKQLIWGRKVMPKVGEDMFSNLLFNSAIIMRSQPSIMEVARDTTLFQSHAYGADTRLAELNQTFDKLVTDYIGTDPVDQITTQSKVDQALMSATRLMVNVQANGFPMTTQEQSTFQMVVAALGTQAAIDPNSLAYAQELYSHVTKNAKVEDFMADPEANDPSDRYYAQEKYNVIMGNYLTETDAQGRSSLLPVFLGLAMVHDDLRQVLAKMPVPKANQKQDVSLDNILTNAGTKAMQTLNQTLAGARKAGNVTEAVDALARKIREVAQDRQTVYDSVATPTGNFIDRANDYIVQQMERLSDSTIAKADGVIANPDASKLAKGTAQAARLIAAVATEKNGAAVAEGVMTAMNKSKAWQPFHDFVNDLVGRTASNAGVYDMIKAVKSQVSQDRQQFREHLPTTIAEKFTRRLEDHEWSALHTGLGKADVAALRDHFSPDEVRDLLSKDKSFDRAVNDLEGKVQAADPAHWKLIQSKAKQLANYMITGVAGSNLLRNADAVAHLLGERKRNGRAAPTDSMVQDLDALISMYALEAIPSDKRAVLKELAETEVEGMDFSTAYMVGQRMEEQRKTKANKAARFNAYKGYIPAEAQQGLSLVVADDADFATLAEKSYVRIGDYKGSSADRFRGSRGYYFAPVSARSPFSQGIAQNVRSTAGGVDTNTGFTNGMTAGRITDRNTIAQVQRLLSQGEKSTETLLPVYDDQGKVTAYERSIDPARMAALNADDHFAKMVGVWRGRQVEEAKAQFFNDALVEKLYSMFKADGDKGQYVNVLDLREQRRDPVMADAIRLLNQETLDRAQGLFGEGEFWVRKDMLNDTFGYRSASVGDAWTGNSRWSKDTQDATKKLLLGVFGNNAYKYVMGAENVVQNVVKEAKTLIVVKSVIVPAVNFLANIYQMVGRGVPMKDIVLGIPKKTSEINQYLKTRLRQLEAEAELRAAQGDAVKERKLQAEIQSITDSHKRLSIWPLLERGEFSSISDAGISRDDILISEGKMQQYMEKLVDRLPKGLQTAGRYALITKDTALFQGIQKAVEYSDFMAKAIIYDDMTQRQKKSKEDALGRVTEEFINYDRLPGRFRGYMESMGLLWFYNFKIRSAKVAVSMIRNNPLHSLFATVAPKPEMFGNVGLPIEDNIFSVFAEGRLGYSIGPGQGLRAPNLNPWHNLVQ</sequence>
<feature type="compositionally biased region" description="Basic and acidic residues" evidence="1">
    <location>
        <begin position="900"/>
        <end position="913"/>
    </location>
</feature>
<dbReference type="Gene3D" id="6.10.140.1370">
    <property type="match status" value="1"/>
</dbReference>
<evidence type="ECO:0000259" key="4">
    <source>
        <dbReference type="Pfam" id="PF21867"/>
    </source>
</evidence>
<evidence type="ECO:0000259" key="5">
    <source>
        <dbReference type="Pfam" id="PF21894"/>
    </source>
</evidence>
<accession>A0A514CTV4</accession>
<feature type="compositionally biased region" description="Low complexity" evidence="1">
    <location>
        <begin position="914"/>
        <end position="926"/>
    </location>
</feature>
<dbReference type="Proteomes" id="UP000320802">
    <property type="component" value="Segment"/>
</dbReference>
<dbReference type="Gene3D" id="1.20.140.110">
    <property type="match status" value="2"/>
</dbReference>
<evidence type="ECO:0000259" key="3">
    <source>
        <dbReference type="Pfam" id="PF21769"/>
    </source>
</evidence>
<dbReference type="Pfam" id="PF21624">
    <property type="entry name" value="vRNAP_plug"/>
    <property type="match status" value="1"/>
</dbReference>
<dbReference type="Pfam" id="PF21867">
    <property type="entry name" value="vRNAP_dom_2"/>
    <property type="match status" value="1"/>
</dbReference>
<evidence type="ECO:0000256" key="1">
    <source>
        <dbReference type="SAM" id="MobiDB-lite"/>
    </source>
</evidence>
<proteinExistence type="predicted"/>
<dbReference type="InterPro" id="IPR054062">
    <property type="entry name" value="vRNAP_dom2"/>
</dbReference>
<dbReference type="Gene3D" id="3.30.750.220">
    <property type="match status" value="1"/>
</dbReference>
<keyword evidence="7" id="KW-1185">Reference proteome</keyword>
<dbReference type="Pfam" id="PF21769">
    <property type="entry name" value="vRNAP_dom"/>
    <property type="match status" value="1"/>
</dbReference>